<reference evidence="2" key="1">
    <citation type="journal article" date="2023" name="PhytoFront">
        <title>Draft Genome Resources of Seven Strains of Tilletia horrida, Causal Agent of Kernel Smut of Rice.</title>
        <authorList>
            <person name="Khanal S."/>
            <person name="Antony Babu S."/>
            <person name="Zhou X.G."/>
        </authorList>
    </citation>
    <scope>NUCLEOTIDE SEQUENCE</scope>
    <source>
        <strain evidence="2">TX3</strain>
    </source>
</reference>
<dbReference type="InterPro" id="IPR019626">
    <property type="entry name" value="Stress-induced_KGG_rpt"/>
</dbReference>
<feature type="compositionally biased region" description="Polar residues" evidence="1">
    <location>
        <begin position="1"/>
        <end position="10"/>
    </location>
</feature>
<dbReference type="Pfam" id="PF10685">
    <property type="entry name" value="KGG"/>
    <property type="match status" value="2"/>
</dbReference>
<proteinExistence type="predicted"/>
<evidence type="ECO:0000313" key="3">
    <source>
        <dbReference type="Proteomes" id="UP001176521"/>
    </source>
</evidence>
<evidence type="ECO:0000313" key="2">
    <source>
        <dbReference type="EMBL" id="KAK0540351.1"/>
    </source>
</evidence>
<dbReference type="AlphaFoldDB" id="A0AAN6GHC1"/>
<feature type="compositionally biased region" description="Low complexity" evidence="1">
    <location>
        <begin position="31"/>
        <end position="40"/>
    </location>
</feature>
<accession>A0AAN6GHC1</accession>
<name>A0AAN6GHC1_9BASI</name>
<comment type="caution">
    <text evidence="2">The sequence shown here is derived from an EMBL/GenBank/DDBJ whole genome shotgun (WGS) entry which is preliminary data.</text>
</comment>
<sequence>MSSNTYNPGSFANRPHEEVVEAARKGGRASGGHARSSSGDTDPDPDPDQGSMQDDASYGDAGGAPAERQSSSGGAKGKQGFASMPREKVQEIAAKGGRSSGKSGNSGGDDADADEYDDIEEDA</sequence>
<feature type="compositionally biased region" description="Low complexity" evidence="1">
    <location>
        <begin position="93"/>
        <end position="103"/>
    </location>
</feature>
<feature type="compositionally biased region" description="Basic and acidic residues" evidence="1">
    <location>
        <begin position="14"/>
        <end position="24"/>
    </location>
</feature>
<feature type="compositionally biased region" description="Acidic residues" evidence="1">
    <location>
        <begin position="109"/>
        <end position="123"/>
    </location>
</feature>
<feature type="compositionally biased region" description="Low complexity" evidence="1">
    <location>
        <begin position="69"/>
        <end position="83"/>
    </location>
</feature>
<gene>
    <name evidence="2" type="ORF">OC842_000539</name>
</gene>
<organism evidence="2 3">
    <name type="scientific">Tilletia horrida</name>
    <dbReference type="NCBI Taxonomy" id="155126"/>
    <lineage>
        <taxon>Eukaryota</taxon>
        <taxon>Fungi</taxon>
        <taxon>Dikarya</taxon>
        <taxon>Basidiomycota</taxon>
        <taxon>Ustilaginomycotina</taxon>
        <taxon>Exobasidiomycetes</taxon>
        <taxon>Tilletiales</taxon>
        <taxon>Tilletiaceae</taxon>
        <taxon>Tilletia</taxon>
    </lineage>
</organism>
<dbReference type="EMBL" id="JAPDMQ010000015">
    <property type="protein sequence ID" value="KAK0540351.1"/>
    <property type="molecule type" value="Genomic_DNA"/>
</dbReference>
<feature type="region of interest" description="Disordered" evidence="1">
    <location>
        <begin position="1"/>
        <end position="123"/>
    </location>
</feature>
<evidence type="ECO:0000256" key="1">
    <source>
        <dbReference type="SAM" id="MobiDB-lite"/>
    </source>
</evidence>
<protein>
    <recommendedName>
        <fullName evidence="4">Conidiation-specific protein 10</fullName>
    </recommendedName>
</protein>
<dbReference type="Proteomes" id="UP001176521">
    <property type="component" value="Unassembled WGS sequence"/>
</dbReference>
<keyword evidence="3" id="KW-1185">Reference proteome</keyword>
<evidence type="ECO:0008006" key="4">
    <source>
        <dbReference type="Google" id="ProtNLM"/>
    </source>
</evidence>